<keyword evidence="3" id="KW-1185">Reference proteome</keyword>
<protein>
    <submittedName>
        <fullName evidence="2">Uncharacterized protein</fullName>
    </submittedName>
</protein>
<evidence type="ECO:0000313" key="2">
    <source>
        <dbReference type="EMBL" id="PBK70280.1"/>
    </source>
</evidence>
<organism evidence="2 3">
    <name type="scientific">Armillaria solidipes</name>
    <dbReference type="NCBI Taxonomy" id="1076256"/>
    <lineage>
        <taxon>Eukaryota</taxon>
        <taxon>Fungi</taxon>
        <taxon>Dikarya</taxon>
        <taxon>Basidiomycota</taxon>
        <taxon>Agaricomycotina</taxon>
        <taxon>Agaricomycetes</taxon>
        <taxon>Agaricomycetidae</taxon>
        <taxon>Agaricales</taxon>
        <taxon>Marasmiineae</taxon>
        <taxon>Physalacriaceae</taxon>
        <taxon>Armillaria</taxon>
    </lineage>
</organism>
<name>A0A2H3BKT7_9AGAR</name>
<gene>
    <name evidence="2" type="ORF">ARMSODRAFT_1017827</name>
</gene>
<feature type="compositionally biased region" description="Polar residues" evidence="1">
    <location>
        <begin position="90"/>
        <end position="102"/>
    </location>
</feature>
<dbReference type="EMBL" id="KZ293426">
    <property type="protein sequence ID" value="PBK70280.1"/>
    <property type="molecule type" value="Genomic_DNA"/>
</dbReference>
<evidence type="ECO:0000256" key="1">
    <source>
        <dbReference type="SAM" id="MobiDB-lite"/>
    </source>
</evidence>
<reference evidence="3" key="1">
    <citation type="journal article" date="2017" name="Nat. Ecol. Evol.">
        <title>Genome expansion and lineage-specific genetic innovations in the forest pathogenic fungi Armillaria.</title>
        <authorList>
            <person name="Sipos G."/>
            <person name="Prasanna A.N."/>
            <person name="Walter M.C."/>
            <person name="O'Connor E."/>
            <person name="Balint B."/>
            <person name="Krizsan K."/>
            <person name="Kiss B."/>
            <person name="Hess J."/>
            <person name="Varga T."/>
            <person name="Slot J."/>
            <person name="Riley R."/>
            <person name="Boka B."/>
            <person name="Rigling D."/>
            <person name="Barry K."/>
            <person name="Lee J."/>
            <person name="Mihaltcheva S."/>
            <person name="LaButti K."/>
            <person name="Lipzen A."/>
            <person name="Waldron R."/>
            <person name="Moloney N.M."/>
            <person name="Sperisen C."/>
            <person name="Kredics L."/>
            <person name="Vagvoelgyi C."/>
            <person name="Patrignani A."/>
            <person name="Fitzpatrick D."/>
            <person name="Nagy I."/>
            <person name="Doyle S."/>
            <person name="Anderson J.B."/>
            <person name="Grigoriev I.V."/>
            <person name="Gueldener U."/>
            <person name="Muensterkoetter M."/>
            <person name="Nagy L.G."/>
        </authorList>
    </citation>
    <scope>NUCLEOTIDE SEQUENCE [LARGE SCALE GENOMIC DNA]</scope>
    <source>
        <strain evidence="3">28-4</strain>
    </source>
</reference>
<evidence type="ECO:0000313" key="3">
    <source>
        <dbReference type="Proteomes" id="UP000218334"/>
    </source>
</evidence>
<feature type="compositionally biased region" description="Basic and acidic residues" evidence="1">
    <location>
        <begin position="35"/>
        <end position="49"/>
    </location>
</feature>
<dbReference type="AlphaFoldDB" id="A0A2H3BKT7"/>
<feature type="region of interest" description="Disordered" evidence="1">
    <location>
        <begin position="28"/>
        <end position="123"/>
    </location>
</feature>
<proteinExistence type="predicted"/>
<sequence length="136" mass="14636">MNLLAFNVSRTTSKPVLESTNRYAVLSIEGNNNNNDHDLRPWDDRRDAGDAAAATRGQSRQDLDKDLRLKVPVLQGLKSKPPSSLSSGSVQKNLKGPSQSPARAQAKVANPARHRAESLINNDAAGVAIFSPSSYS</sequence>
<dbReference type="Proteomes" id="UP000218334">
    <property type="component" value="Unassembled WGS sequence"/>
</dbReference>
<feature type="compositionally biased region" description="Low complexity" evidence="1">
    <location>
        <begin position="76"/>
        <end position="89"/>
    </location>
</feature>
<feature type="compositionally biased region" description="Basic and acidic residues" evidence="1">
    <location>
        <begin position="59"/>
        <end position="69"/>
    </location>
</feature>
<accession>A0A2H3BKT7</accession>